<dbReference type="PANTHER" id="PTHR30252:SF0">
    <property type="entry name" value="PEPTIDE TRANSPORTER CSTA"/>
    <property type="match status" value="1"/>
</dbReference>
<evidence type="ECO:0000256" key="5">
    <source>
        <dbReference type="ARBA" id="ARBA00022989"/>
    </source>
</evidence>
<feature type="transmembrane region" description="Helical" evidence="7">
    <location>
        <begin position="130"/>
        <end position="155"/>
    </location>
</feature>
<evidence type="ECO:0000256" key="6">
    <source>
        <dbReference type="ARBA" id="ARBA00023136"/>
    </source>
</evidence>
<feature type="transmembrane region" description="Helical" evidence="7">
    <location>
        <begin position="377"/>
        <end position="401"/>
    </location>
</feature>
<dbReference type="KEGG" id="tpol:Mal48_36010"/>
<feature type="transmembrane region" description="Helical" evidence="7">
    <location>
        <begin position="514"/>
        <end position="531"/>
    </location>
</feature>
<feature type="domain" description="CstA N-terminal" evidence="8">
    <location>
        <begin position="5"/>
        <end position="207"/>
    </location>
</feature>
<dbReference type="RefSeq" id="WP_145202134.1">
    <property type="nucleotide sequence ID" value="NZ_CP036267.1"/>
</dbReference>
<dbReference type="AlphaFoldDB" id="A0A517QRV1"/>
<feature type="transmembrane region" description="Helical" evidence="7">
    <location>
        <begin position="466"/>
        <end position="487"/>
    </location>
</feature>
<keyword evidence="6 7" id="KW-0472">Membrane</keyword>
<keyword evidence="3" id="KW-1003">Cell membrane</keyword>
<feature type="transmembrane region" description="Helical" evidence="7">
    <location>
        <begin position="607"/>
        <end position="631"/>
    </location>
</feature>
<sequence length="659" mass="70565">MMTLLVAIGSFFGFIIAYHTYGRWLATKIFNLDSAAEVPSKQLRDDIDFVPTKKNVIFGHHFTSIAGTGPIVGPAIAVFWGWLPALLWVVLGSIFIGAVHDFGALIVSMRNRGQTVGEVAGRLINPRARILFLIVLFFALTIVLAIFGLVIAIIFKLYPESVLSVWIAMPIAMMIGYWTFKKGGALLGPSLIALFLLYGAIYVGVEYLPISFVEVTETVAASTETAATAAGVETNQMMERPTNFVRFQLGQLTIPVSLPLVNPTVAWTVILMAYCFLASVLPVWLLLQPRDYVNSHQLFVALSLLVGGLCLAGLSGKADLVASTPAVIATSDLPANSPPIFPFLFITIACGACSGFHCLVSSGTSSKQVESECDAQYVAYGSMLLEGALAVIVILACTAGVGMGRFAKQADGTFTQQVAADGVALTGHDAWATRYSPKGDWTKFKLPDTVGAFVEGGANFLSAIGIPLRFGIGIIATLVACFAATTLDSATRLQRYVIQELGGSFSLPPLQNKYGATGTAVVLGLTVAMLPGPSGVPGTGGLILWPLFGATNQLLAGLAFMVTVFYLWRRSKPVLFALLPMLMMLLMPALALIWQMKGWLTAEEPNYVLFSFGALILGLQIWMVIEGYLMWPKAKGELERQLPPLAEKPTVATVGGPNC</sequence>
<reference evidence="9 10" key="1">
    <citation type="submission" date="2019-02" db="EMBL/GenBank/DDBJ databases">
        <title>Deep-cultivation of Planctomycetes and their phenomic and genomic characterization uncovers novel biology.</title>
        <authorList>
            <person name="Wiegand S."/>
            <person name="Jogler M."/>
            <person name="Boedeker C."/>
            <person name="Pinto D."/>
            <person name="Vollmers J."/>
            <person name="Rivas-Marin E."/>
            <person name="Kohn T."/>
            <person name="Peeters S.H."/>
            <person name="Heuer A."/>
            <person name="Rast P."/>
            <person name="Oberbeckmann S."/>
            <person name="Bunk B."/>
            <person name="Jeske O."/>
            <person name="Meyerdierks A."/>
            <person name="Storesund J.E."/>
            <person name="Kallscheuer N."/>
            <person name="Luecker S."/>
            <person name="Lage O.M."/>
            <person name="Pohl T."/>
            <person name="Merkel B.J."/>
            <person name="Hornburger P."/>
            <person name="Mueller R.-W."/>
            <person name="Bruemmer F."/>
            <person name="Labrenz M."/>
            <person name="Spormann A.M."/>
            <person name="Op den Camp H."/>
            <person name="Overmann J."/>
            <person name="Amann R."/>
            <person name="Jetten M.S.M."/>
            <person name="Mascher T."/>
            <person name="Medema M.H."/>
            <person name="Devos D.P."/>
            <person name="Kaster A.-K."/>
            <person name="Ovreas L."/>
            <person name="Rohde M."/>
            <person name="Galperin M.Y."/>
            <person name="Jogler C."/>
        </authorList>
    </citation>
    <scope>NUCLEOTIDE SEQUENCE [LARGE SCALE GENOMIC DNA]</scope>
    <source>
        <strain evidence="9 10">Mal48</strain>
    </source>
</reference>
<keyword evidence="4 7" id="KW-0812">Transmembrane</keyword>
<evidence type="ECO:0000256" key="2">
    <source>
        <dbReference type="ARBA" id="ARBA00007755"/>
    </source>
</evidence>
<feature type="transmembrane region" description="Helical" evidence="7">
    <location>
        <begin position="265"/>
        <end position="286"/>
    </location>
</feature>
<evidence type="ECO:0000256" key="3">
    <source>
        <dbReference type="ARBA" id="ARBA00022475"/>
    </source>
</evidence>
<feature type="transmembrane region" description="Helical" evidence="7">
    <location>
        <begin position="187"/>
        <end position="205"/>
    </location>
</feature>
<dbReference type="GO" id="GO:0009267">
    <property type="term" value="P:cellular response to starvation"/>
    <property type="evidence" value="ECO:0007669"/>
    <property type="project" value="InterPro"/>
</dbReference>
<keyword evidence="10" id="KW-1185">Reference proteome</keyword>
<dbReference type="GO" id="GO:0005886">
    <property type="term" value="C:plasma membrane"/>
    <property type="evidence" value="ECO:0007669"/>
    <property type="project" value="UniProtKB-SubCell"/>
</dbReference>
<evidence type="ECO:0000256" key="7">
    <source>
        <dbReference type="SAM" id="Phobius"/>
    </source>
</evidence>
<evidence type="ECO:0000259" key="8">
    <source>
        <dbReference type="Pfam" id="PF02554"/>
    </source>
</evidence>
<name>A0A517QRV1_9PLAN</name>
<evidence type="ECO:0000313" key="10">
    <source>
        <dbReference type="Proteomes" id="UP000315724"/>
    </source>
</evidence>
<comment type="similarity">
    <text evidence="2">Belongs to the peptide transporter carbon starvation (CstA) (TC 2.A.114) family.</text>
</comment>
<gene>
    <name evidence="9" type="primary">cstA</name>
    <name evidence="9" type="ORF">Mal48_36010</name>
</gene>
<feature type="transmembrane region" description="Helical" evidence="7">
    <location>
        <begin position="543"/>
        <end position="568"/>
    </location>
</feature>
<feature type="transmembrane region" description="Helical" evidence="7">
    <location>
        <begin position="298"/>
        <end position="316"/>
    </location>
</feature>
<feature type="transmembrane region" description="Helical" evidence="7">
    <location>
        <begin position="575"/>
        <end position="595"/>
    </location>
</feature>
<feature type="transmembrane region" description="Helical" evidence="7">
    <location>
        <begin position="161"/>
        <end position="180"/>
    </location>
</feature>
<evidence type="ECO:0000256" key="1">
    <source>
        <dbReference type="ARBA" id="ARBA00004651"/>
    </source>
</evidence>
<evidence type="ECO:0000256" key="4">
    <source>
        <dbReference type="ARBA" id="ARBA00022692"/>
    </source>
</evidence>
<proteinExistence type="inferred from homology"/>
<organism evidence="9 10">
    <name type="scientific">Thalassoglobus polymorphus</name>
    <dbReference type="NCBI Taxonomy" id="2527994"/>
    <lineage>
        <taxon>Bacteria</taxon>
        <taxon>Pseudomonadati</taxon>
        <taxon>Planctomycetota</taxon>
        <taxon>Planctomycetia</taxon>
        <taxon>Planctomycetales</taxon>
        <taxon>Planctomycetaceae</taxon>
        <taxon>Thalassoglobus</taxon>
    </lineage>
</organism>
<dbReference type="Proteomes" id="UP000315724">
    <property type="component" value="Chromosome"/>
</dbReference>
<feature type="transmembrane region" description="Helical" evidence="7">
    <location>
        <begin position="340"/>
        <end position="365"/>
    </location>
</feature>
<keyword evidence="5 7" id="KW-1133">Transmembrane helix</keyword>
<feature type="transmembrane region" description="Helical" evidence="7">
    <location>
        <begin position="85"/>
        <end position="109"/>
    </location>
</feature>
<comment type="subcellular location">
    <subcellularLocation>
        <location evidence="1">Cell membrane</location>
        <topology evidence="1">Multi-pass membrane protein</topology>
    </subcellularLocation>
</comment>
<dbReference type="EMBL" id="CP036267">
    <property type="protein sequence ID" value="QDT34341.1"/>
    <property type="molecule type" value="Genomic_DNA"/>
</dbReference>
<feature type="domain" description="CstA N-terminal" evidence="8">
    <location>
        <begin position="264"/>
        <end position="587"/>
    </location>
</feature>
<dbReference type="PANTHER" id="PTHR30252">
    <property type="entry name" value="INNER MEMBRANE PEPTIDE TRANSPORTER"/>
    <property type="match status" value="1"/>
</dbReference>
<protein>
    <submittedName>
        <fullName evidence="9">Carbon starvation protein A</fullName>
    </submittedName>
</protein>
<accession>A0A517QRV1</accession>
<dbReference type="InterPro" id="IPR051605">
    <property type="entry name" value="CstA"/>
</dbReference>
<dbReference type="Pfam" id="PF02554">
    <property type="entry name" value="CstA"/>
    <property type="match status" value="2"/>
</dbReference>
<evidence type="ECO:0000313" key="9">
    <source>
        <dbReference type="EMBL" id="QDT34341.1"/>
    </source>
</evidence>
<dbReference type="InterPro" id="IPR003706">
    <property type="entry name" value="CstA_N"/>
</dbReference>
<dbReference type="OrthoDB" id="9761224at2"/>